<dbReference type="Gene3D" id="2.40.170.20">
    <property type="entry name" value="TonB-dependent receptor, beta-barrel domain"/>
    <property type="match status" value="1"/>
</dbReference>
<dbReference type="InterPro" id="IPR008969">
    <property type="entry name" value="CarboxyPept-like_regulatory"/>
</dbReference>
<keyword evidence="5 7" id="KW-0472">Membrane</keyword>
<dbReference type="Gene3D" id="2.170.130.10">
    <property type="entry name" value="TonB-dependent receptor, plug domain"/>
    <property type="match status" value="1"/>
</dbReference>
<keyword evidence="6 7" id="KW-0998">Cell outer membrane</keyword>
<dbReference type="InterPro" id="IPR011662">
    <property type="entry name" value="Secretin/TonB_short_N"/>
</dbReference>
<evidence type="ECO:0000256" key="3">
    <source>
        <dbReference type="ARBA" id="ARBA00022452"/>
    </source>
</evidence>
<proteinExistence type="inferred from homology"/>
<accession>A0A1W1YP59</accession>
<dbReference type="SUPFAM" id="SSF49464">
    <property type="entry name" value="Carboxypeptidase regulatory domain-like"/>
    <property type="match status" value="1"/>
</dbReference>
<feature type="domain" description="Secretin/TonB short N-terminal" evidence="9">
    <location>
        <begin position="67"/>
        <end position="118"/>
    </location>
</feature>
<dbReference type="Gene3D" id="2.60.40.1120">
    <property type="entry name" value="Carboxypeptidase-like, regulatory domain"/>
    <property type="match status" value="1"/>
</dbReference>
<dbReference type="PROSITE" id="PS52016">
    <property type="entry name" value="TONB_DEPENDENT_REC_3"/>
    <property type="match status" value="1"/>
</dbReference>
<dbReference type="SMART" id="SM00965">
    <property type="entry name" value="STN"/>
    <property type="match status" value="1"/>
</dbReference>
<dbReference type="Pfam" id="PF07660">
    <property type="entry name" value="STN"/>
    <property type="match status" value="1"/>
</dbReference>
<dbReference type="InterPro" id="IPR023997">
    <property type="entry name" value="TonB-dep_OMP_SusC/RagA_CS"/>
</dbReference>
<evidence type="ECO:0000256" key="8">
    <source>
        <dbReference type="SAM" id="MobiDB-lite"/>
    </source>
</evidence>
<dbReference type="InterPro" id="IPR036942">
    <property type="entry name" value="Beta-barrel_TonB_sf"/>
</dbReference>
<dbReference type="STRING" id="151894.SAMN04488524_0080"/>
<dbReference type="Proteomes" id="UP000192756">
    <property type="component" value="Unassembled WGS sequence"/>
</dbReference>
<dbReference type="InterPro" id="IPR039426">
    <property type="entry name" value="TonB-dep_rcpt-like"/>
</dbReference>
<protein>
    <submittedName>
        <fullName evidence="10">TonB-linked outer membrane protein, SusC/RagA family</fullName>
    </submittedName>
</protein>
<dbReference type="Pfam" id="PF13715">
    <property type="entry name" value="CarbopepD_reg_2"/>
    <property type="match status" value="1"/>
</dbReference>
<dbReference type="RefSeq" id="WP_235012318.1">
    <property type="nucleotide sequence ID" value="NZ_FWXT01000001.1"/>
</dbReference>
<evidence type="ECO:0000256" key="1">
    <source>
        <dbReference type="ARBA" id="ARBA00004571"/>
    </source>
</evidence>
<dbReference type="InterPro" id="IPR012910">
    <property type="entry name" value="Plug_dom"/>
</dbReference>
<evidence type="ECO:0000256" key="7">
    <source>
        <dbReference type="PROSITE-ProRule" id="PRU01360"/>
    </source>
</evidence>
<sequence length="1124" mass="125570">MNFYKQSVAKPPGLRQKILMRVKFTSILLLSAFLQFAQAGMAQRLSLSQKNATLEEIFKEIRKQSGYDFFYDEADLRTAKRIDLYVKNETMEQVLDRCFAGQPFTYMLSEKTVVIKEKLRENNINTVVKIDIRGRITDEKGGPLPGVSVKLKGTSTGTVSDQNGNYVLTIPDAKGVLVFSFVGFSTQEISLNGKTTINVQLAEENSSLSEIVVVGYGTQKKVNLTGSVSTVASAELIKRPAPNANLLLQGKVPGLQIIQNSAQPGQENPSIQIHGVGTFGANGNNPLVLIDGVPGSLSNINPNMIENISVLKDAATAAIYGVQGANGVILVTTKMGAQGRMNIEYGYNYGIQQPAGVPDLIWNSVEFMELSNEGINRTGQNVAKLYSQAQIDAYRNGNGSAQFPNTDWAKLMFKNAPMQQHFLSVNGGEGKTTYNFGLGYLDQKGILIETGYKKYNASLNFKTQMSKVVTFGTNISFMQGDRRDPVDNAENLVLSIYAQHPLWSPYLPDGSGRVVSKAYDFETTNQNAYAVMKTSKDLNREYGITGISYLNFNLAKGLTGEIRGAARYNTDLQTAQRIPLPTFLFQPDAQGVYKPQQNYLGNFITLRKTKQESINYTAYATLTYDRTFNEKHHFSAVGGYNQESFDYEQQAGFRRDFPSENLRDLNAGGSDAQTANGYAYQWALQSLFGRVNYAYDQRYLFEATFRYDGSSRFRKGKRWGLFPAVSAGWRISQESFLKDVEWINNLKLRGSWGQLGNQNIANYPYQNLLDYGTYIFDGLTTGVVSQNLSDPNITWETTTAAGIGLDFEMFKGKLSGTLDYFHKNTKDILRVAQLPDFVGMGAPTINSGAMKNTGFEFTLSHKNKIGNIGYEIGANFYTYKNIVTKFGPEEIQSNKIRREGLPWNSWYMLESIGVFQNQAQIDAAPKHQNNPKPGDLIFADRSGPNGVPDGRIDPFDRVVIDGQHPDFNYGFNVGLEYKGFDLSAFFMGVAGRKVFTNEWGYGAFRQWSPPPTFWRDRWTPENPGNKLPGMYVDNYAPITTASSFWLQDASYLRLKNLVVGYTFKTDFIKKIGMQNLRLYFSGDNLFTLTDFVGDPERVILNNTSGRFAIYPQANVYTFGIKTTF</sequence>
<evidence type="ECO:0000313" key="10">
    <source>
        <dbReference type="EMBL" id="SMC37975.1"/>
    </source>
</evidence>
<keyword evidence="2 7" id="KW-0813">Transport</keyword>
<evidence type="ECO:0000256" key="2">
    <source>
        <dbReference type="ARBA" id="ARBA00022448"/>
    </source>
</evidence>
<comment type="subcellular location">
    <subcellularLocation>
        <location evidence="1 7">Cell outer membrane</location>
        <topology evidence="1 7">Multi-pass membrane protein</topology>
    </subcellularLocation>
</comment>
<dbReference type="AlphaFoldDB" id="A0A1W1YP59"/>
<dbReference type="InterPro" id="IPR037066">
    <property type="entry name" value="Plug_dom_sf"/>
</dbReference>
<reference evidence="11" key="1">
    <citation type="submission" date="2017-04" db="EMBL/GenBank/DDBJ databases">
        <authorList>
            <person name="Varghese N."/>
            <person name="Submissions S."/>
        </authorList>
    </citation>
    <scope>NUCLEOTIDE SEQUENCE [LARGE SCALE GENOMIC DNA]</scope>
    <source>
        <strain evidence="11">DSM 12126</strain>
    </source>
</reference>
<evidence type="ECO:0000259" key="9">
    <source>
        <dbReference type="SMART" id="SM00965"/>
    </source>
</evidence>
<comment type="similarity">
    <text evidence="7">Belongs to the TonB-dependent receptor family.</text>
</comment>
<gene>
    <name evidence="10" type="ORF">SAMN04488524_0080</name>
</gene>
<keyword evidence="11" id="KW-1185">Reference proteome</keyword>
<evidence type="ECO:0000256" key="4">
    <source>
        <dbReference type="ARBA" id="ARBA00022692"/>
    </source>
</evidence>
<name>A0A1W1YP59_9SPHI</name>
<feature type="region of interest" description="Disordered" evidence="8">
    <location>
        <begin position="924"/>
        <end position="949"/>
    </location>
</feature>
<dbReference type="GO" id="GO:0009279">
    <property type="term" value="C:cell outer membrane"/>
    <property type="evidence" value="ECO:0007669"/>
    <property type="project" value="UniProtKB-SubCell"/>
</dbReference>
<dbReference type="FunFam" id="2.170.130.10:FF:000003">
    <property type="entry name" value="SusC/RagA family TonB-linked outer membrane protein"/>
    <property type="match status" value="1"/>
</dbReference>
<keyword evidence="4 7" id="KW-0812">Transmembrane</keyword>
<dbReference type="NCBIfam" id="TIGR04057">
    <property type="entry name" value="SusC_RagA_signa"/>
    <property type="match status" value="1"/>
</dbReference>
<evidence type="ECO:0000256" key="6">
    <source>
        <dbReference type="ARBA" id="ARBA00023237"/>
    </source>
</evidence>
<dbReference type="SUPFAM" id="SSF56935">
    <property type="entry name" value="Porins"/>
    <property type="match status" value="1"/>
</dbReference>
<dbReference type="EMBL" id="FWXT01000001">
    <property type="protein sequence ID" value="SMC37975.1"/>
    <property type="molecule type" value="Genomic_DNA"/>
</dbReference>
<keyword evidence="3 7" id="KW-1134">Transmembrane beta strand</keyword>
<dbReference type="InterPro" id="IPR023996">
    <property type="entry name" value="TonB-dep_OMP_SusC/RagA"/>
</dbReference>
<evidence type="ECO:0000256" key="5">
    <source>
        <dbReference type="ARBA" id="ARBA00023136"/>
    </source>
</evidence>
<evidence type="ECO:0000313" key="11">
    <source>
        <dbReference type="Proteomes" id="UP000192756"/>
    </source>
</evidence>
<organism evidence="10 11">
    <name type="scientific">Pedobacter africanus</name>
    <dbReference type="NCBI Taxonomy" id="151894"/>
    <lineage>
        <taxon>Bacteria</taxon>
        <taxon>Pseudomonadati</taxon>
        <taxon>Bacteroidota</taxon>
        <taxon>Sphingobacteriia</taxon>
        <taxon>Sphingobacteriales</taxon>
        <taxon>Sphingobacteriaceae</taxon>
        <taxon>Pedobacter</taxon>
    </lineage>
</organism>
<dbReference type="Pfam" id="PF07715">
    <property type="entry name" value="Plug"/>
    <property type="match status" value="1"/>
</dbReference>
<dbReference type="NCBIfam" id="TIGR04056">
    <property type="entry name" value="OMP_RagA_SusC"/>
    <property type="match status" value="1"/>
</dbReference>